<dbReference type="EMBL" id="KV453935">
    <property type="protein sequence ID" value="ODV72398.1"/>
    <property type="molecule type" value="Genomic_DNA"/>
</dbReference>
<dbReference type="GeneID" id="30989868"/>
<dbReference type="Pfam" id="PF00615">
    <property type="entry name" value="RGS"/>
    <property type="match status" value="1"/>
</dbReference>
<evidence type="ECO:0000313" key="3">
    <source>
        <dbReference type="EMBL" id="ODV72398.1"/>
    </source>
</evidence>
<feature type="compositionally biased region" description="Acidic residues" evidence="1">
    <location>
        <begin position="1"/>
        <end position="12"/>
    </location>
</feature>
<organism evidence="3 4">
    <name type="scientific">Cyberlindnera jadinii (strain ATCC 18201 / CBS 1600 / BCRC 20928 / JCM 3617 / NBRC 0987 / NRRL Y-1542)</name>
    <name type="common">Torula yeast</name>
    <name type="synonym">Candida utilis</name>
    <dbReference type="NCBI Taxonomy" id="983966"/>
    <lineage>
        <taxon>Eukaryota</taxon>
        <taxon>Fungi</taxon>
        <taxon>Dikarya</taxon>
        <taxon>Ascomycota</taxon>
        <taxon>Saccharomycotina</taxon>
        <taxon>Saccharomycetes</taxon>
        <taxon>Phaffomycetales</taxon>
        <taxon>Phaffomycetaceae</taxon>
        <taxon>Cyberlindnera</taxon>
    </lineage>
</organism>
<dbReference type="PROSITE" id="PS50132">
    <property type="entry name" value="RGS"/>
    <property type="match status" value="1"/>
</dbReference>
<dbReference type="OrthoDB" id="4097096at2759"/>
<dbReference type="AlphaFoldDB" id="A0A1E4RYR8"/>
<evidence type="ECO:0000259" key="2">
    <source>
        <dbReference type="PROSITE" id="PS50132"/>
    </source>
</evidence>
<reference evidence="3 4" key="1">
    <citation type="journal article" date="2016" name="Proc. Natl. Acad. Sci. U.S.A.">
        <title>Comparative genomics of biotechnologically important yeasts.</title>
        <authorList>
            <person name="Riley R."/>
            <person name="Haridas S."/>
            <person name="Wolfe K.H."/>
            <person name="Lopes M.R."/>
            <person name="Hittinger C.T."/>
            <person name="Goeker M."/>
            <person name="Salamov A.A."/>
            <person name="Wisecaver J.H."/>
            <person name="Long T.M."/>
            <person name="Calvey C.H."/>
            <person name="Aerts A.L."/>
            <person name="Barry K.W."/>
            <person name="Choi C."/>
            <person name="Clum A."/>
            <person name="Coughlan A.Y."/>
            <person name="Deshpande S."/>
            <person name="Douglass A.P."/>
            <person name="Hanson S.J."/>
            <person name="Klenk H.-P."/>
            <person name="LaButti K.M."/>
            <person name="Lapidus A."/>
            <person name="Lindquist E.A."/>
            <person name="Lipzen A.M."/>
            <person name="Meier-Kolthoff J.P."/>
            <person name="Ohm R.A."/>
            <person name="Otillar R.P."/>
            <person name="Pangilinan J.L."/>
            <person name="Peng Y."/>
            <person name="Rokas A."/>
            <person name="Rosa C.A."/>
            <person name="Scheuner C."/>
            <person name="Sibirny A.A."/>
            <person name="Slot J.C."/>
            <person name="Stielow J.B."/>
            <person name="Sun H."/>
            <person name="Kurtzman C.P."/>
            <person name="Blackwell M."/>
            <person name="Grigoriev I.V."/>
            <person name="Jeffries T.W."/>
        </authorList>
    </citation>
    <scope>NUCLEOTIDE SEQUENCE [LARGE SCALE GENOMIC DNA]</scope>
    <source>
        <strain evidence="4">ATCC 18201 / CBS 1600 / BCRC 20928 / JCM 3617 / NBRC 0987 / NRRL Y-1542</strain>
    </source>
</reference>
<keyword evidence="4" id="KW-1185">Reference proteome</keyword>
<feature type="non-terminal residue" evidence="3">
    <location>
        <position position="279"/>
    </location>
</feature>
<dbReference type="InterPro" id="IPR016137">
    <property type="entry name" value="RGS"/>
</dbReference>
<dbReference type="RefSeq" id="XP_020069437.1">
    <property type="nucleotide sequence ID" value="XM_020215472.1"/>
</dbReference>
<feature type="domain" description="RGS" evidence="2">
    <location>
        <begin position="134"/>
        <end position="220"/>
    </location>
</feature>
<dbReference type="Proteomes" id="UP000094389">
    <property type="component" value="Unassembled WGS sequence"/>
</dbReference>
<dbReference type="InterPro" id="IPR044926">
    <property type="entry name" value="RGS_subdomain_2"/>
</dbReference>
<protein>
    <recommendedName>
        <fullName evidence="2">RGS domain-containing protein</fullName>
    </recommendedName>
</protein>
<dbReference type="Gene3D" id="1.10.167.10">
    <property type="entry name" value="Regulator of G-protein Signalling 4, domain 2"/>
    <property type="match status" value="1"/>
</dbReference>
<proteinExistence type="predicted"/>
<dbReference type="InterPro" id="IPR036305">
    <property type="entry name" value="RGS_sf"/>
</dbReference>
<evidence type="ECO:0000313" key="4">
    <source>
        <dbReference type="Proteomes" id="UP000094389"/>
    </source>
</evidence>
<gene>
    <name evidence="3" type="ORF">CYBJADRAFT_168700</name>
</gene>
<evidence type="ECO:0000256" key="1">
    <source>
        <dbReference type="SAM" id="MobiDB-lite"/>
    </source>
</evidence>
<feature type="region of interest" description="Disordered" evidence="1">
    <location>
        <begin position="1"/>
        <end position="24"/>
    </location>
</feature>
<dbReference type="SUPFAM" id="SSF48097">
    <property type="entry name" value="Regulator of G-protein signaling, RGS"/>
    <property type="match status" value="1"/>
</dbReference>
<name>A0A1E4RYR8_CYBJN</name>
<sequence>MSIAEEPEDEQEQLDKSEDNTSFDMVQSFNNEDISKLVNELTLPELVLSADDIDTKSIVQMSPMGKDAMKYEQEHEHIHKSPSNWSKLFKPSYFDTEEECLCKVENHNSSMNVGLTNIPRLSISTSNGDQESVLEYNESIKQREEREMLKNELEKKFREIIHTYVSRDSPYEINLPDDIYNDLIQEAHNEKVLYHSPMVLLPAKNIVLQLLRENIYYKFLSEQEDLLSKDESLKSDCEDLHPIASSPSSITSSALHTSFDKVPTQLTRRTTPTNTSTTT</sequence>
<accession>A0A1E4RYR8</accession>